<evidence type="ECO:0000313" key="2">
    <source>
        <dbReference type="EMBL" id="WEF34299.1"/>
    </source>
</evidence>
<dbReference type="EMBL" id="CP119083">
    <property type="protein sequence ID" value="WEF34299.1"/>
    <property type="molecule type" value="Genomic_DNA"/>
</dbReference>
<organism evidence="2 3">
    <name type="scientific">Pseudoduganella chitinolytica</name>
    <dbReference type="NCBI Taxonomy" id="34070"/>
    <lineage>
        <taxon>Bacteria</taxon>
        <taxon>Pseudomonadati</taxon>
        <taxon>Pseudomonadota</taxon>
        <taxon>Betaproteobacteria</taxon>
        <taxon>Burkholderiales</taxon>
        <taxon>Oxalobacteraceae</taxon>
        <taxon>Telluria group</taxon>
        <taxon>Pseudoduganella</taxon>
    </lineage>
</organism>
<accession>A0ABY8BJ53</accession>
<keyword evidence="3" id="KW-1185">Reference proteome</keyword>
<dbReference type="Proteomes" id="UP001216510">
    <property type="component" value="Chromosome"/>
</dbReference>
<sequence length="191" mass="20968">MIDAAIRCLAGELNDFFGRTLETAEDMVVVSNLLGADGAVAPDVTNKIVLFLTAIERDTTTQRGPEQPGRAFVGGGPLFLNIYVMAAANFTGRNYQDALRLISLLIGFFHERPVFDRYKSPAMDLSIEKLILDIENTPPPVMSNIWGVLGGRYLPSVLYRVRVVAIDNGHIIGRQVGIIDPTVATERRRAP</sequence>
<proteinExistence type="predicted"/>
<protein>
    <submittedName>
        <fullName evidence="2">DUF4255 domain-containing protein</fullName>
    </submittedName>
</protein>
<reference evidence="2 3" key="1">
    <citation type="submission" date="2023-02" db="EMBL/GenBank/DDBJ databases">
        <title>Gemone sequence of Telluria chitinolytica ACM 3522T.</title>
        <authorList>
            <person name="Frediansyah A."/>
            <person name="Miess H."/>
            <person name="Gross H."/>
        </authorList>
    </citation>
    <scope>NUCLEOTIDE SEQUENCE [LARGE SCALE GENOMIC DNA]</scope>
    <source>
        <strain evidence="2 3">ACM 3522</strain>
    </source>
</reference>
<gene>
    <name evidence="2" type="ORF">PX653_05870</name>
</gene>
<dbReference type="RefSeq" id="WP_277416978.1">
    <property type="nucleotide sequence ID" value="NZ_CP119083.1"/>
</dbReference>
<feature type="domain" description="Pvc16 N-terminal" evidence="1">
    <location>
        <begin position="8"/>
        <end position="168"/>
    </location>
</feature>
<dbReference type="InterPro" id="IPR025351">
    <property type="entry name" value="Pvc16_N"/>
</dbReference>
<evidence type="ECO:0000259" key="1">
    <source>
        <dbReference type="Pfam" id="PF14065"/>
    </source>
</evidence>
<evidence type="ECO:0000313" key="3">
    <source>
        <dbReference type="Proteomes" id="UP001216510"/>
    </source>
</evidence>
<name>A0ABY8BJ53_9BURK</name>
<dbReference type="Pfam" id="PF14065">
    <property type="entry name" value="Pvc16_N"/>
    <property type="match status" value="1"/>
</dbReference>